<dbReference type="Proteomes" id="UP000823922">
    <property type="component" value="Unassembled WGS sequence"/>
</dbReference>
<dbReference type="InterPro" id="IPR027417">
    <property type="entry name" value="P-loop_NTPase"/>
</dbReference>
<dbReference type="EMBL" id="DWVS01000292">
    <property type="protein sequence ID" value="HJC88613.1"/>
    <property type="molecule type" value="Genomic_DNA"/>
</dbReference>
<reference evidence="3" key="1">
    <citation type="journal article" date="2021" name="PeerJ">
        <title>Extensive microbial diversity within the chicken gut microbiome revealed by metagenomics and culture.</title>
        <authorList>
            <person name="Gilroy R."/>
            <person name="Ravi A."/>
            <person name="Getino M."/>
            <person name="Pursley I."/>
            <person name="Horton D.L."/>
            <person name="Alikhan N.F."/>
            <person name="Baker D."/>
            <person name="Gharbi K."/>
            <person name="Hall N."/>
            <person name="Watson M."/>
            <person name="Adriaenssens E.M."/>
            <person name="Foster-Nyarko E."/>
            <person name="Jarju S."/>
            <person name="Secka A."/>
            <person name="Antonio M."/>
            <person name="Oren A."/>
            <person name="Chaudhuri R.R."/>
            <person name="La Ragione R."/>
            <person name="Hildebrand F."/>
            <person name="Pallen M.J."/>
        </authorList>
    </citation>
    <scope>NUCLEOTIDE SEQUENCE</scope>
    <source>
        <strain evidence="3">ChiBcec1-1630</strain>
    </source>
</reference>
<keyword evidence="3" id="KW-0067">ATP-binding</keyword>
<dbReference type="InterPro" id="IPR049945">
    <property type="entry name" value="AAA_22"/>
</dbReference>
<dbReference type="AlphaFoldDB" id="A0A9D2QM44"/>
<protein>
    <submittedName>
        <fullName evidence="3">ATP-binding protein</fullName>
    </submittedName>
</protein>
<keyword evidence="3" id="KW-0547">Nucleotide-binding</keyword>
<sequence length="357" mass="40878">MSIKNSLNKNEAIAETTANPNSMFPEEKDPFDKPLEDNLIMNDTLFEEARNSVTVDGMEYSFLKPPYMNFDDQLRTKRKLREAYTQHEFLLLYGYSGCGKTTVLTQFHEKFPDYIHLITDFTSLSPANLIVKMGEFIGLPLKLRSSEIFTLQDRLRSMSGVMYLMDEVSLDGPGSFTKLELLRKIYMETHVPICICGVPRLYYQLYDSRHYDKYCSLITRLDEHEMRGMRREDAGNYLNMVAEKESLRFTYPAQQALIRIALSKNAGGIHAFTTIIGRCITLARVMYYKAPGRSFPDNTRCIRPAVPEGKTYPGAELILTPPATPEPVLIDEGMVSNMLNEYKSHFPTDTSESRKKS</sequence>
<dbReference type="GO" id="GO:0005524">
    <property type="term" value="F:ATP binding"/>
    <property type="evidence" value="ECO:0007669"/>
    <property type="project" value="UniProtKB-KW"/>
</dbReference>
<organism evidence="3 4">
    <name type="scientific">Candidatus Eisenbergiella intestinigallinarum</name>
    <dbReference type="NCBI Taxonomy" id="2838549"/>
    <lineage>
        <taxon>Bacteria</taxon>
        <taxon>Bacillati</taxon>
        <taxon>Bacillota</taxon>
        <taxon>Clostridia</taxon>
        <taxon>Lachnospirales</taxon>
        <taxon>Lachnospiraceae</taxon>
        <taxon>Eisenbergiella</taxon>
    </lineage>
</organism>
<evidence type="ECO:0000313" key="3">
    <source>
        <dbReference type="EMBL" id="HJC88613.1"/>
    </source>
</evidence>
<dbReference type="Pfam" id="PF13401">
    <property type="entry name" value="AAA_22"/>
    <property type="match status" value="1"/>
</dbReference>
<dbReference type="SUPFAM" id="SSF52540">
    <property type="entry name" value="P-loop containing nucleoside triphosphate hydrolases"/>
    <property type="match status" value="1"/>
</dbReference>
<feature type="region of interest" description="Disordered" evidence="1">
    <location>
        <begin position="1"/>
        <end position="29"/>
    </location>
</feature>
<gene>
    <name evidence="3" type="ORF">H9926_11435</name>
</gene>
<reference evidence="3" key="2">
    <citation type="submission" date="2021-04" db="EMBL/GenBank/DDBJ databases">
        <authorList>
            <person name="Gilroy R."/>
        </authorList>
    </citation>
    <scope>NUCLEOTIDE SEQUENCE</scope>
    <source>
        <strain evidence="3">ChiBcec1-1630</strain>
    </source>
</reference>
<dbReference type="Gene3D" id="3.40.50.300">
    <property type="entry name" value="P-loop containing nucleotide triphosphate hydrolases"/>
    <property type="match status" value="1"/>
</dbReference>
<accession>A0A9D2QM44</accession>
<proteinExistence type="predicted"/>
<name>A0A9D2QM44_9FIRM</name>
<comment type="caution">
    <text evidence="3">The sequence shown here is derived from an EMBL/GenBank/DDBJ whole genome shotgun (WGS) entry which is preliminary data.</text>
</comment>
<feature type="domain" description="ORC1/DEAH AAA+ ATPase" evidence="2">
    <location>
        <begin position="86"/>
        <end position="202"/>
    </location>
</feature>
<evidence type="ECO:0000313" key="4">
    <source>
        <dbReference type="Proteomes" id="UP000823922"/>
    </source>
</evidence>
<dbReference type="GO" id="GO:0016887">
    <property type="term" value="F:ATP hydrolysis activity"/>
    <property type="evidence" value="ECO:0007669"/>
    <property type="project" value="InterPro"/>
</dbReference>
<evidence type="ECO:0000256" key="1">
    <source>
        <dbReference type="SAM" id="MobiDB-lite"/>
    </source>
</evidence>
<evidence type="ECO:0000259" key="2">
    <source>
        <dbReference type="Pfam" id="PF13401"/>
    </source>
</evidence>